<evidence type="ECO:0000259" key="11">
    <source>
        <dbReference type="PROSITE" id="PS50893"/>
    </source>
</evidence>
<dbReference type="SUPFAM" id="SSF90123">
    <property type="entry name" value="ABC transporter transmembrane region"/>
    <property type="match status" value="1"/>
</dbReference>
<feature type="transmembrane region" description="Helical" evidence="10">
    <location>
        <begin position="173"/>
        <end position="192"/>
    </location>
</feature>
<dbReference type="InterPro" id="IPR003439">
    <property type="entry name" value="ABC_transporter-like_ATP-bd"/>
</dbReference>
<dbReference type="FunFam" id="3.40.50.300:FF:000299">
    <property type="entry name" value="ABC transporter ATP-binding protein/permease"/>
    <property type="match status" value="1"/>
</dbReference>
<comment type="caution">
    <text evidence="13">The sequence shown here is derived from an EMBL/GenBank/DDBJ whole genome shotgun (WGS) entry which is preliminary data.</text>
</comment>
<feature type="transmembrane region" description="Helical" evidence="10">
    <location>
        <begin position="145"/>
        <end position="167"/>
    </location>
</feature>
<keyword evidence="5" id="KW-0547">Nucleotide-binding</keyword>
<evidence type="ECO:0000313" key="13">
    <source>
        <dbReference type="EMBL" id="MBB5743738.1"/>
    </source>
</evidence>
<dbReference type="Gene3D" id="1.20.1560.10">
    <property type="entry name" value="ABC transporter type 1, transmembrane domain"/>
    <property type="match status" value="1"/>
</dbReference>
<dbReference type="Proteomes" id="UP000517712">
    <property type="component" value="Unassembled WGS sequence"/>
</dbReference>
<dbReference type="PROSITE" id="PS00211">
    <property type="entry name" value="ABC_TRANSPORTER_1"/>
    <property type="match status" value="1"/>
</dbReference>
<evidence type="ECO:0000256" key="3">
    <source>
        <dbReference type="ARBA" id="ARBA00022475"/>
    </source>
</evidence>
<proteinExistence type="inferred from homology"/>
<evidence type="ECO:0000259" key="12">
    <source>
        <dbReference type="PROSITE" id="PS50929"/>
    </source>
</evidence>
<evidence type="ECO:0000256" key="6">
    <source>
        <dbReference type="ARBA" id="ARBA00022840"/>
    </source>
</evidence>
<comment type="similarity">
    <text evidence="9">Belongs to the ABC transporter superfamily. Lipid exporter (TC 3.A.1.106) family.</text>
</comment>
<dbReference type="InterPro" id="IPR027417">
    <property type="entry name" value="P-loop_NTPase"/>
</dbReference>
<dbReference type="GO" id="GO:0034040">
    <property type="term" value="F:ATPase-coupled lipid transmembrane transporter activity"/>
    <property type="evidence" value="ECO:0007669"/>
    <property type="project" value="TreeGrafter"/>
</dbReference>
<dbReference type="Gene3D" id="3.40.50.300">
    <property type="entry name" value="P-loop containing nucleotide triphosphate hydrolases"/>
    <property type="match status" value="1"/>
</dbReference>
<dbReference type="GO" id="GO:0005886">
    <property type="term" value="C:plasma membrane"/>
    <property type="evidence" value="ECO:0007669"/>
    <property type="project" value="UniProtKB-SubCell"/>
</dbReference>
<feature type="transmembrane region" description="Helical" evidence="10">
    <location>
        <begin position="278"/>
        <end position="298"/>
    </location>
</feature>
<gene>
    <name evidence="13" type="ORF">HD600_002235</name>
</gene>
<dbReference type="InterPro" id="IPR003593">
    <property type="entry name" value="AAA+_ATPase"/>
</dbReference>
<dbReference type="PANTHER" id="PTHR24221">
    <property type="entry name" value="ATP-BINDING CASSETTE SUB-FAMILY B"/>
    <property type="match status" value="1"/>
</dbReference>
<dbReference type="InterPro" id="IPR017871">
    <property type="entry name" value="ABC_transporter-like_CS"/>
</dbReference>
<evidence type="ECO:0000256" key="7">
    <source>
        <dbReference type="ARBA" id="ARBA00022989"/>
    </source>
</evidence>
<protein>
    <submittedName>
        <fullName evidence="13">ABC-type multidrug transport system fused ATPase/permease subunit</fullName>
    </submittedName>
</protein>
<keyword evidence="8 10" id="KW-0472">Membrane</keyword>
<reference evidence="13 14" key="1">
    <citation type="submission" date="2020-08" db="EMBL/GenBank/DDBJ databases">
        <title>Sequencing the genomes of 1000 actinobacteria strains.</title>
        <authorList>
            <person name="Klenk H.-P."/>
        </authorList>
    </citation>
    <scope>NUCLEOTIDE SEQUENCE [LARGE SCALE GENOMIC DNA]</scope>
    <source>
        <strain evidence="13 14">DSM 24823</strain>
    </source>
</reference>
<dbReference type="AlphaFoldDB" id="A0A7W9CDR0"/>
<dbReference type="GO" id="GO:0005524">
    <property type="term" value="F:ATP binding"/>
    <property type="evidence" value="ECO:0007669"/>
    <property type="project" value="UniProtKB-KW"/>
</dbReference>
<dbReference type="GO" id="GO:0140359">
    <property type="term" value="F:ABC-type transporter activity"/>
    <property type="evidence" value="ECO:0007669"/>
    <property type="project" value="InterPro"/>
</dbReference>
<feature type="transmembrane region" description="Helical" evidence="10">
    <location>
        <begin position="32"/>
        <end position="57"/>
    </location>
</feature>
<feature type="domain" description="ABC transmembrane type-1" evidence="12">
    <location>
        <begin position="28"/>
        <end position="316"/>
    </location>
</feature>
<evidence type="ECO:0000256" key="9">
    <source>
        <dbReference type="ARBA" id="ARBA00061644"/>
    </source>
</evidence>
<evidence type="ECO:0000256" key="4">
    <source>
        <dbReference type="ARBA" id="ARBA00022692"/>
    </source>
</evidence>
<dbReference type="GO" id="GO:0016887">
    <property type="term" value="F:ATP hydrolysis activity"/>
    <property type="evidence" value="ECO:0007669"/>
    <property type="project" value="InterPro"/>
</dbReference>
<keyword evidence="4 10" id="KW-0812">Transmembrane</keyword>
<dbReference type="CDD" id="cd03228">
    <property type="entry name" value="ABCC_MRP_Like"/>
    <property type="match status" value="1"/>
</dbReference>
<keyword evidence="14" id="KW-1185">Reference proteome</keyword>
<dbReference type="RefSeq" id="WP_184283725.1">
    <property type="nucleotide sequence ID" value="NZ_BAAAPG010000001.1"/>
</dbReference>
<dbReference type="InterPro" id="IPR011527">
    <property type="entry name" value="ABC1_TM_dom"/>
</dbReference>
<dbReference type="InterPro" id="IPR036640">
    <property type="entry name" value="ABC1_TM_sf"/>
</dbReference>
<feature type="transmembrane region" description="Helical" evidence="10">
    <location>
        <begin position="251"/>
        <end position="272"/>
    </location>
</feature>
<dbReference type="Pfam" id="PF00005">
    <property type="entry name" value="ABC_tran"/>
    <property type="match status" value="1"/>
</dbReference>
<keyword evidence="3" id="KW-1003">Cell membrane</keyword>
<feature type="transmembrane region" description="Helical" evidence="10">
    <location>
        <begin position="69"/>
        <end position="90"/>
    </location>
</feature>
<evidence type="ECO:0000256" key="8">
    <source>
        <dbReference type="ARBA" id="ARBA00023136"/>
    </source>
</evidence>
<dbReference type="PANTHER" id="PTHR24221:SF654">
    <property type="entry name" value="ATP-BINDING CASSETTE SUB-FAMILY B MEMBER 6"/>
    <property type="match status" value="1"/>
</dbReference>
<evidence type="ECO:0000313" key="14">
    <source>
        <dbReference type="Proteomes" id="UP000517712"/>
    </source>
</evidence>
<dbReference type="PROSITE" id="PS50929">
    <property type="entry name" value="ABC_TM1F"/>
    <property type="match status" value="1"/>
</dbReference>
<evidence type="ECO:0000256" key="5">
    <source>
        <dbReference type="ARBA" id="ARBA00022741"/>
    </source>
</evidence>
<dbReference type="SUPFAM" id="SSF52540">
    <property type="entry name" value="P-loop containing nucleoside triphosphate hydrolases"/>
    <property type="match status" value="1"/>
</dbReference>
<organism evidence="13 14">
    <name type="scientific">Microbacterium ginsengiterrae</name>
    <dbReference type="NCBI Taxonomy" id="546115"/>
    <lineage>
        <taxon>Bacteria</taxon>
        <taxon>Bacillati</taxon>
        <taxon>Actinomycetota</taxon>
        <taxon>Actinomycetes</taxon>
        <taxon>Micrococcales</taxon>
        <taxon>Microbacteriaceae</taxon>
        <taxon>Microbacterium</taxon>
    </lineage>
</organism>
<name>A0A7W9CDR0_9MICO</name>
<evidence type="ECO:0000256" key="2">
    <source>
        <dbReference type="ARBA" id="ARBA00022448"/>
    </source>
</evidence>
<dbReference type="InterPro" id="IPR039421">
    <property type="entry name" value="Type_1_exporter"/>
</dbReference>
<comment type="subcellular location">
    <subcellularLocation>
        <location evidence="1">Cell membrane</location>
        <topology evidence="1">Multi-pass membrane protein</topology>
    </subcellularLocation>
</comment>
<dbReference type="PROSITE" id="PS50893">
    <property type="entry name" value="ABC_TRANSPORTER_2"/>
    <property type="match status" value="1"/>
</dbReference>
<keyword evidence="6" id="KW-0067">ATP-binding</keyword>
<sequence length="592" mass="63198">MRPLWNALRQLLELLPRDARTFLIRYSISSSALALLDVVALGLLAIVLAPIAAGTAVTLPLIGTVDADQVVWVLVAACSLLIVKSVIALLQQWYVTRRMAQFELIIGDRLFSAYIRAPWLERLKRNSAELVRMADVGIANTTSGLILPVASLPSQVVTFIAVLVVLFVAQPGIAVVTVVYLGIVAVILYLAVSRRAVVNGRRNRDFSFRTATLMTEMVQALKEITLRDKAQEVADHVNENRAVAVRARATIAFLGAVPKFVLDSAMILGFLIVGGAGYVFGGATGAFSAIALFGIASLRMVPSMLQFQAVMTSTASTLPHARAVIRDIKDAEGYAAAAEHISHGRLDEDARQLELVDVSFRYPGAQHAALDHVNLTIPFGTHVAFVGESGAGKSTMVDVILGLLTPTEGAIRVDETDLSAVLGTWRSRVGFVPQEVALFDGTIGQNVALTWSDDYDRDAARRAVARAQLASVVDGRAGGLDARVGERGLALSGGQRQRLGIARALYTDPVVLVMDEATSALDTQTEDAVTTAISGLRGSVTVITVAHRLATIRNADLICFFQGGRIAARGSFEEVVAAAPEFAEQARLAGLV</sequence>
<keyword evidence="2" id="KW-0813">Transport</keyword>
<evidence type="ECO:0000256" key="1">
    <source>
        <dbReference type="ARBA" id="ARBA00004651"/>
    </source>
</evidence>
<dbReference type="EMBL" id="JACHMU010000001">
    <property type="protein sequence ID" value="MBB5743738.1"/>
    <property type="molecule type" value="Genomic_DNA"/>
</dbReference>
<accession>A0A7W9CDR0</accession>
<evidence type="ECO:0000256" key="10">
    <source>
        <dbReference type="SAM" id="Phobius"/>
    </source>
</evidence>
<dbReference type="SMART" id="SM00382">
    <property type="entry name" value="AAA"/>
    <property type="match status" value="1"/>
</dbReference>
<feature type="domain" description="ABC transporter" evidence="11">
    <location>
        <begin position="353"/>
        <end position="588"/>
    </location>
</feature>
<keyword evidence="7 10" id="KW-1133">Transmembrane helix</keyword>